<dbReference type="GO" id="GO:0019346">
    <property type="term" value="P:transsulfuration"/>
    <property type="evidence" value="ECO:0007669"/>
    <property type="project" value="InterPro"/>
</dbReference>
<name>A0A9W8DYL5_9FUNG</name>
<evidence type="ECO:0000313" key="5">
    <source>
        <dbReference type="EMBL" id="KAJ1929525.1"/>
    </source>
</evidence>
<dbReference type="EMBL" id="JANBPT010000032">
    <property type="protein sequence ID" value="KAJ1929525.1"/>
    <property type="molecule type" value="Genomic_DNA"/>
</dbReference>
<dbReference type="PANTHER" id="PTHR11808:SF35">
    <property type="entry name" value="CYSTATHIONINE GAMMA-SYNTHASE (AFU_ORTHOLOGUE AFUA_7G01590)"/>
    <property type="match status" value="1"/>
</dbReference>
<dbReference type="AlphaFoldDB" id="A0A9W8DYL5"/>
<dbReference type="SUPFAM" id="SSF53383">
    <property type="entry name" value="PLP-dependent transferases"/>
    <property type="match status" value="1"/>
</dbReference>
<keyword evidence="2 3" id="KW-0663">Pyridoxal phosphate</keyword>
<evidence type="ECO:0000256" key="4">
    <source>
        <dbReference type="RuleBase" id="RU362118"/>
    </source>
</evidence>
<evidence type="ECO:0000313" key="6">
    <source>
        <dbReference type="Proteomes" id="UP001150569"/>
    </source>
</evidence>
<protein>
    <recommendedName>
        <fullName evidence="7">Cystathionine gamma-synthase</fullName>
    </recommendedName>
</protein>
<dbReference type="PANTHER" id="PTHR11808">
    <property type="entry name" value="TRANS-SULFURATION ENZYME FAMILY MEMBER"/>
    <property type="match status" value="1"/>
</dbReference>
<comment type="cofactor">
    <cofactor evidence="1 4">
        <name>pyridoxal 5'-phosphate</name>
        <dbReference type="ChEBI" id="CHEBI:597326"/>
    </cofactor>
</comment>
<dbReference type="Proteomes" id="UP001150569">
    <property type="component" value="Unassembled WGS sequence"/>
</dbReference>
<dbReference type="GO" id="GO:0030170">
    <property type="term" value="F:pyridoxal phosphate binding"/>
    <property type="evidence" value="ECO:0007669"/>
    <property type="project" value="InterPro"/>
</dbReference>
<comment type="caution">
    <text evidence="5">The sequence shown here is derived from an EMBL/GenBank/DDBJ whole genome shotgun (WGS) entry which is preliminary data.</text>
</comment>
<sequence>MGHATANSLTRACNSQISTLTVHADDYLSVTSEISPPIAVTSTYRIPEKLGVNNFGAETHIYTRESAPVRSRVEAVLGAIHDNGHAVTYASGLAATFAFLLYFKPKRIALGVGYHGTRAAIDLYQKRVAPVTLIKIDDPYHEDDLIFIENPVNPTGEVVHLYHYGRRAHAAGATLLVDATAAPPPLQQPFRAGAHFILHSSAKYLSGHSDVMGGVLVSRCCEAAGTLRSQRTLLGSFQGSLESWLLLRSLRTLDIRVRQQSRVAAQLASWLQCAAEGRGYEGIPVNAIAKVQHASLQILPKGYDVCASFPHGFGAVFTVQFTTEAIAKQVPNLFRLTANATSFGGVHSTVEWRYPIDQSTCPRSIRVSVGLEAFDDLKCDWVYALTYALHGEAAAKAKL</sequence>
<proteinExistence type="inferred from homology"/>
<organism evidence="5 6">
    <name type="scientific">Tieghemiomyces parasiticus</name>
    <dbReference type="NCBI Taxonomy" id="78921"/>
    <lineage>
        <taxon>Eukaryota</taxon>
        <taxon>Fungi</taxon>
        <taxon>Fungi incertae sedis</taxon>
        <taxon>Zoopagomycota</taxon>
        <taxon>Kickxellomycotina</taxon>
        <taxon>Dimargaritomycetes</taxon>
        <taxon>Dimargaritales</taxon>
        <taxon>Dimargaritaceae</taxon>
        <taxon>Tieghemiomyces</taxon>
    </lineage>
</organism>
<evidence type="ECO:0008006" key="7">
    <source>
        <dbReference type="Google" id="ProtNLM"/>
    </source>
</evidence>
<dbReference type="InterPro" id="IPR015422">
    <property type="entry name" value="PyrdxlP-dep_Trfase_small"/>
</dbReference>
<dbReference type="InterPro" id="IPR000277">
    <property type="entry name" value="Cys/Met-Metab_PyrdxlP-dep_enz"/>
</dbReference>
<dbReference type="Pfam" id="PF01053">
    <property type="entry name" value="Cys_Met_Meta_PP"/>
    <property type="match status" value="1"/>
</dbReference>
<dbReference type="GO" id="GO:0016846">
    <property type="term" value="F:carbon-sulfur lyase activity"/>
    <property type="evidence" value="ECO:0007669"/>
    <property type="project" value="TreeGrafter"/>
</dbReference>
<evidence type="ECO:0000256" key="3">
    <source>
        <dbReference type="PIRSR" id="PIRSR001434-2"/>
    </source>
</evidence>
<accession>A0A9W8DYL5</accession>
<dbReference type="InterPro" id="IPR015421">
    <property type="entry name" value="PyrdxlP-dep_Trfase_major"/>
</dbReference>
<feature type="modified residue" description="N6-(pyridoxal phosphate)lysine" evidence="3">
    <location>
        <position position="203"/>
    </location>
</feature>
<dbReference type="Gene3D" id="3.40.640.10">
    <property type="entry name" value="Type I PLP-dependent aspartate aminotransferase-like (Major domain)"/>
    <property type="match status" value="1"/>
</dbReference>
<evidence type="ECO:0000256" key="2">
    <source>
        <dbReference type="ARBA" id="ARBA00022898"/>
    </source>
</evidence>
<gene>
    <name evidence="5" type="ORF">IWQ60_001070</name>
</gene>
<reference evidence="5" key="1">
    <citation type="submission" date="2022-07" db="EMBL/GenBank/DDBJ databases">
        <title>Phylogenomic reconstructions and comparative analyses of Kickxellomycotina fungi.</title>
        <authorList>
            <person name="Reynolds N.K."/>
            <person name="Stajich J.E."/>
            <person name="Barry K."/>
            <person name="Grigoriev I.V."/>
            <person name="Crous P."/>
            <person name="Smith M.E."/>
        </authorList>
    </citation>
    <scope>NUCLEOTIDE SEQUENCE</scope>
    <source>
        <strain evidence="5">RSA 861</strain>
    </source>
</reference>
<keyword evidence="6" id="KW-1185">Reference proteome</keyword>
<evidence type="ECO:0000256" key="1">
    <source>
        <dbReference type="ARBA" id="ARBA00001933"/>
    </source>
</evidence>
<dbReference type="GO" id="GO:0005737">
    <property type="term" value="C:cytoplasm"/>
    <property type="evidence" value="ECO:0007669"/>
    <property type="project" value="TreeGrafter"/>
</dbReference>
<dbReference type="OrthoDB" id="3512640at2759"/>
<comment type="similarity">
    <text evidence="4">Belongs to the trans-sulfuration enzymes family.</text>
</comment>
<dbReference type="PIRSF" id="PIRSF001434">
    <property type="entry name" value="CGS"/>
    <property type="match status" value="1"/>
</dbReference>
<dbReference type="InterPro" id="IPR015424">
    <property type="entry name" value="PyrdxlP-dep_Trfase"/>
</dbReference>
<dbReference type="Gene3D" id="3.90.1150.10">
    <property type="entry name" value="Aspartate Aminotransferase, domain 1"/>
    <property type="match status" value="1"/>
</dbReference>